<dbReference type="SUPFAM" id="SSF46689">
    <property type="entry name" value="Homeodomain-like"/>
    <property type="match status" value="1"/>
</dbReference>
<dbReference type="RefSeq" id="WP_381501293.1">
    <property type="nucleotide sequence ID" value="NZ_JBHUOM010000006.1"/>
</dbReference>
<dbReference type="Gene3D" id="1.10.10.60">
    <property type="entry name" value="Homeodomain-like"/>
    <property type="match status" value="1"/>
</dbReference>
<evidence type="ECO:0000256" key="1">
    <source>
        <dbReference type="ARBA" id="ARBA00023015"/>
    </source>
</evidence>
<dbReference type="InterPro" id="IPR018060">
    <property type="entry name" value="HTH_AraC"/>
</dbReference>
<gene>
    <name evidence="5" type="ORF">ACFS25_13140</name>
</gene>
<keyword evidence="1" id="KW-0805">Transcription regulation</keyword>
<accession>A0ABW6AH28</accession>
<dbReference type="Proteomes" id="UP001597512">
    <property type="component" value="Unassembled WGS sequence"/>
</dbReference>
<dbReference type="PANTHER" id="PTHR43280">
    <property type="entry name" value="ARAC-FAMILY TRANSCRIPTIONAL REGULATOR"/>
    <property type="match status" value="1"/>
</dbReference>
<dbReference type="InterPro" id="IPR009057">
    <property type="entry name" value="Homeodomain-like_sf"/>
</dbReference>
<organism evidence="5 6">
    <name type="scientific">Spirosoma flavum</name>
    <dbReference type="NCBI Taxonomy" id="2048557"/>
    <lineage>
        <taxon>Bacteria</taxon>
        <taxon>Pseudomonadati</taxon>
        <taxon>Bacteroidota</taxon>
        <taxon>Cytophagia</taxon>
        <taxon>Cytophagales</taxon>
        <taxon>Cytophagaceae</taxon>
        <taxon>Spirosoma</taxon>
    </lineage>
</organism>
<dbReference type="PRINTS" id="PR00032">
    <property type="entry name" value="HTHARAC"/>
</dbReference>
<protein>
    <submittedName>
        <fullName evidence="5">Helix-turn-helix domain-containing protein</fullName>
    </submittedName>
</protein>
<keyword evidence="2" id="KW-0238">DNA-binding</keyword>
<dbReference type="InterPro" id="IPR020449">
    <property type="entry name" value="Tscrpt_reg_AraC-type_HTH"/>
</dbReference>
<keyword evidence="6" id="KW-1185">Reference proteome</keyword>
<dbReference type="SMART" id="SM00342">
    <property type="entry name" value="HTH_ARAC"/>
    <property type="match status" value="1"/>
</dbReference>
<evidence type="ECO:0000313" key="6">
    <source>
        <dbReference type="Proteomes" id="UP001597512"/>
    </source>
</evidence>
<dbReference type="EMBL" id="JBHUOM010000006">
    <property type="protein sequence ID" value="MFD2934734.1"/>
    <property type="molecule type" value="Genomic_DNA"/>
</dbReference>
<feature type="domain" description="HTH araC/xylS-type" evidence="4">
    <location>
        <begin position="217"/>
        <end position="315"/>
    </location>
</feature>
<reference evidence="6" key="1">
    <citation type="journal article" date="2019" name="Int. J. Syst. Evol. Microbiol.">
        <title>The Global Catalogue of Microorganisms (GCM) 10K type strain sequencing project: providing services to taxonomists for standard genome sequencing and annotation.</title>
        <authorList>
            <consortium name="The Broad Institute Genomics Platform"/>
            <consortium name="The Broad Institute Genome Sequencing Center for Infectious Disease"/>
            <person name="Wu L."/>
            <person name="Ma J."/>
        </authorList>
    </citation>
    <scope>NUCLEOTIDE SEQUENCE [LARGE SCALE GENOMIC DNA]</scope>
    <source>
        <strain evidence="6">KCTC 52490</strain>
    </source>
</reference>
<keyword evidence="3" id="KW-0804">Transcription</keyword>
<dbReference type="PROSITE" id="PS01124">
    <property type="entry name" value="HTH_ARAC_FAMILY_2"/>
    <property type="match status" value="1"/>
</dbReference>
<evidence type="ECO:0000256" key="2">
    <source>
        <dbReference type="ARBA" id="ARBA00023125"/>
    </source>
</evidence>
<evidence type="ECO:0000313" key="5">
    <source>
        <dbReference type="EMBL" id="MFD2934734.1"/>
    </source>
</evidence>
<comment type="caution">
    <text evidence="5">The sequence shown here is derived from an EMBL/GenBank/DDBJ whole genome shotgun (WGS) entry which is preliminary data.</text>
</comment>
<evidence type="ECO:0000259" key="4">
    <source>
        <dbReference type="PROSITE" id="PS01124"/>
    </source>
</evidence>
<proteinExistence type="predicted"/>
<dbReference type="Pfam" id="PF12833">
    <property type="entry name" value="HTH_18"/>
    <property type="match status" value="1"/>
</dbReference>
<sequence>MNQPAIPIIDPDTFVDQFVASEAREQARNLHASADSRFPANRFFILMRIEDFARQIAFPIPASRSFHYDFMLLTNGSIRRTYGLESYTIGPGLSWPGMFSAYRAGDIVSTESCSADATGFYGLFDAEFVLAMLKNPHALAELSFFQPDASPVLPLDTDTESDWLAQLARIEQALKSQRTDSQAYISSLFYAFLLDVQQYYGHREQTRQLSSSARLTAHFRQLLTRHILSKRSVNDYADLLAVTPNHLNKCVKETTGKPTSILIAEMLLLEAKVLLGQPGLSISEIAYRLSFDDLSYFARFFKKHTGLNPTEYRQKA</sequence>
<evidence type="ECO:0000256" key="3">
    <source>
        <dbReference type="ARBA" id="ARBA00023163"/>
    </source>
</evidence>
<dbReference type="PANTHER" id="PTHR43280:SF32">
    <property type="entry name" value="TRANSCRIPTIONAL REGULATORY PROTEIN"/>
    <property type="match status" value="1"/>
</dbReference>
<name>A0ABW6AH28_9BACT</name>